<name>A0AAV9GKG8_9PEZI</name>
<accession>A0AAV9GKG8</accession>
<comment type="caution">
    <text evidence="2">The sequence shown here is derived from an EMBL/GenBank/DDBJ whole genome shotgun (WGS) entry which is preliminary data.</text>
</comment>
<reference evidence="2" key="1">
    <citation type="journal article" date="2023" name="Mol. Phylogenet. Evol.">
        <title>Genome-scale phylogeny and comparative genomics of the fungal order Sordariales.</title>
        <authorList>
            <person name="Hensen N."/>
            <person name="Bonometti L."/>
            <person name="Westerberg I."/>
            <person name="Brannstrom I.O."/>
            <person name="Guillou S."/>
            <person name="Cros-Aarteil S."/>
            <person name="Calhoun S."/>
            <person name="Haridas S."/>
            <person name="Kuo A."/>
            <person name="Mondo S."/>
            <person name="Pangilinan J."/>
            <person name="Riley R."/>
            <person name="LaButti K."/>
            <person name="Andreopoulos B."/>
            <person name="Lipzen A."/>
            <person name="Chen C."/>
            <person name="Yan M."/>
            <person name="Daum C."/>
            <person name="Ng V."/>
            <person name="Clum A."/>
            <person name="Steindorff A."/>
            <person name="Ohm R.A."/>
            <person name="Martin F."/>
            <person name="Silar P."/>
            <person name="Natvig D.O."/>
            <person name="Lalanne C."/>
            <person name="Gautier V."/>
            <person name="Ament-Velasquez S.L."/>
            <person name="Kruys A."/>
            <person name="Hutchinson M.I."/>
            <person name="Powell A.J."/>
            <person name="Barry K."/>
            <person name="Miller A.N."/>
            <person name="Grigoriev I.V."/>
            <person name="Debuchy R."/>
            <person name="Gladieux P."/>
            <person name="Hiltunen Thoren M."/>
            <person name="Johannesson H."/>
        </authorList>
    </citation>
    <scope>NUCLEOTIDE SEQUENCE</scope>
    <source>
        <strain evidence="2">PSN243</strain>
    </source>
</reference>
<gene>
    <name evidence="2" type="ORF">QBC34DRAFT_124795</name>
</gene>
<evidence type="ECO:0000313" key="3">
    <source>
        <dbReference type="Proteomes" id="UP001321760"/>
    </source>
</evidence>
<feature type="region of interest" description="Disordered" evidence="1">
    <location>
        <begin position="1"/>
        <end position="23"/>
    </location>
</feature>
<dbReference type="AlphaFoldDB" id="A0AAV9GKG8"/>
<reference evidence="2" key="2">
    <citation type="submission" date="2023-05" db="EMBL/GenBank/DDBJ databases">
        <authorList>
            <consortium name="Lawrence Berkeley National Laboratory"/>
            <person name="Steindorff A."/>
            <person name="Hensen N."/>
            <person name="Bonometti L."/>
            <person name="Westerberg I."/>
            <person name="Brannstrom I.O."/>
            <person name="Guillou S."/>
            <person name="Cros-Aarteil S."/>
            <person name="Calhoun S."/>
            <person name="Haridas S."/>
            <person name="Kuo A."/>
            <person name="Mondo S."/>
            <person name="Pangilinan J."/>
            <person name="Riley R."/>
            <person name="Labutti K."/>
            <person name="Andreopoulos B."/>
            <person name="Lipzen A."/>
            <person name="Chen C."/>
            <person name="Yanf M."/>
            <person name="Daum C."/>
            <person name="Ng V."/>
            <person name="Clum A."/>
            <person name="Ohm R."/>
            <person name="Martin F."/>
            <person name="Silar P."/>
            <person name="Natvig D."/>
            <person name="Lalanne C."/>
            <person name="Gautier V."/>
            <person name="Ament-Velasquez S.L."/>
            <person name="Kruys A."/>
            <person name="Hutchinson M.I."/>
            <person name="Powell A.J."/>
            <person name="Barry K."/>
            <person name="Miller A.N."/>
            <person name="Grigoriev I.V."/>
            <person name="Debuchy R."/>
            <person name="Gladieux P."/>
            <person name="Thoren M.H."/>
            <person name="Johannesson H."/>
        </authorList>
    </citation>
    <scope>NUCLEOTIDE SEQUENCE</scope>
    <source>
        <strain evidence="2">PSN243</strain>
    </source>
</reference>
<keyword evidence="3" id="KW-1185">Reference proteome</keyword>
<protein>
    <recommendedName>
        <fullName evidence="4">F-box domain-containing protein</fullName>
    </recommendedName>
</protein>
<evidence type="ECO:0008006" key="4">
    <source>
        <dbReference type="Google" id="ProtNLM"/>
    </source>
</evidence>
<evidence type="ECO:0000313" key="2">
    <source>
        <dbReference type="EMBL" id="KAK4447832.1"/>
    </source>
</evidence>
<proteinExistence type="predicted"/>
<dbReference type="Proteomes" id="UP001321760">
    <property type="component" value="Unassembled WGS sequence"/>
</dbReference>
<evidence type="ECO:0000256" key="1">
    <source>
        <dbReference type="SAM" id="MobiDB-lite"/>
    </source>
</evidence>
<sequence length="332" mass="37370">MPTKAASKPDAPSGRTRSKRAAELQRRQQILDSAASKPFGTLSALPAEIILSIFSPDHLDIPTLVTFRLVNTHCKALVDSIPQYNFLSTTHPVVIRALSAANATTPTCADVAAQLRGKRCAFCGDTAAPEDPNAPRTNHKFWSYFYLPTAELICLPCYRQGTVPFPPANGNPDPPSLGRDLIPWSVAHLRKRLMDPKRETQVNLDEYLDRIPRVRALPFIHHATRKPVMSPLQTRGLEFCDARAVKRLFDLDRPMWEWFPKEGTPEHTEVIEQNRASLECVQAHEGAPLVIEAPHPLRHSSGKRYARRNAMKVHQGRRDFVKEKTTNWIDTL</sequence>
<dbReference type="EMBL" id="MU865947">
    <property type="protein sequence ID" value="KAK4447832.1"/>
    <property type="molecule type" value="Genomic_DNA"/>
</dbReference>
<organism evidence="2 3">
    <name type="scientific">Podospora aff. communis PSN243</name>
    <dbReference type="NCBI Taxonomy" id="3040156"/>
    <lineage>
        <taxon>Eukaryota</taxon>
        <taxon>Fungi</taxon>
        <taxon>Dikarya</taxon>
        <taxon>Ascomycota</taxon>
        <taxon>Pezizomycotina</taxon>
        <taxon>Sordariomycetes</taxon>
        <taxon>Sordariomycetidae</taxon>
        <taxon>Sordariales</taxon>
        <taxon>Podosporaceae</taxon>
        <taxon>Podospora</taxon>
    </lineage>
</organism>